<dbReference type="EMBL" id="AHER01000031">
    <property type="protein sequence ID" value="EJR21817.1"/>
    <property type="molecule type" value="Genomic_DNA"/>
</dbReference>
<dbReference type="AlphaFoldDB" id="A0A9W5K763"/>
<proteinExistence type="predicted"/>
<accession>A0A9W5K763</accession>
<evidence type="ECO:0000313" key="1">
    <source>
        <dbReference type="EMBL" id="EJR21817.1"/>
    </source>
</evidence>
<reference evidence="1" key="1">
    <citation type="submission" date="2012-04" db="EMBL/GenBank/DDBJ databases">
        <title>The Genome Sequence of Bacillus cereus VD014.</title>
        <authorList>
            <consortium name="The Broad Institute Genome Sequencing Platform"/>
            <consortium name="The Broad Institute Genome Sequencing Center for Infectious Disease"/>
            <person name="Feldgarden M."/>
            <person name="Van der Auwera G.A."/>
            <person name="Mahillon J."/>
            <person name="Duprez V."/>
            <person name="Timmery S."/>
            <person name="Mattelet C."/>
            <person name="Dierick K."/>
            <person name="Sun M."/>
            <person name="Yu Z."/>
            <person name="Zhu L."/>
            <person name="Hu X."/>
            <person name="Shank E.B."/>
            <person name="Swiecicka I."/>
            <person name="Hansen B.M."/>
            <person name="Andrup L."/>
            <person name="Young S.K."/>
            <person name="Zeng Q."/>
            <person name="Gargeya S."/>
            <person name="Fitzgerald M."/>
            <person name="Haas B."/>
            <person name="Abouelleil A."/>
            <person name="Alvarado L."/>
            <person name="Arachchi H.M."/>
            <person name="Berlin A."/>
            <person name="Chapman S.B."/>
            <person name="Goldberg J."/>
            <person name="Griggs A."/>
            <person name="Gujja S."/>
            <person name="Hansen M."/>
            <person name="Howarth C."/>
            <person name="Imamovic A."/>
            <person name="Larimer J."/>
            <person name="McCowen C."/>
            <person name="Montmayeur A."/>
            <person name="Murphy C."/>
            <person name="Neiman D."/>
            <person name="Pearson M."/>
            <person name="Priest M."/>
            <person name="Roberts A."/>
            <person name="Saif S."/>
            <person name="Shea T."/>
            <person name="Sisk P."/>
            <person name="Sykes S."/>
            <person name="Wortman J."/>
            <person name="Nusbaum C."/>
            <person name="Birren B."/>
        </authorList>
    </citation>
    <scope>NUCLEOTIDE SEQUENCE</scope>
    <source>
        <strain evidence="1">VD014</strain>
    </source>
</reference>
<organism evidence="1 2">
    <name type="scientific">Bacillus cereus (strain VD014)</name>
    <dbReference type="NCBI Taxonomy" id="1053223"/>
    <lineage>
        <taxon>Bacteria</taxon>
        <taxon>Bacillati</taxon>
        <taxon>Bacillota</taxon>
        <taxon>Bacilli</taxon>
        <taxon>Bacillales</taxon>
        <taxon>Bacillaceae</taxon>
        <taxon>Bacillus</taxon>
        <taxon>Bacillus cereus group</taxon>
    </lineage>
</organism>
<sequence length="31" mass="3605">MPLLVTVVYLLTFISLLIENKKVDHYQQKSA</sequence>
<evidence type="ECO:0000313" key="2">
    <source>
        <dbReference type="Proteomes" id="UP000006607"/>
    </source>
</evidence>
<gene>
    <name evidence="1" type="ORF">IIA_03122</name>
</gene>
<protein>
    <submittedName>
        <fullName evidence="1">Uncharacterized protein</fullName>
    </submittedName>
</protein>
<name>A0A9W5K763_BACC8</name>
<dbReference type="Proteomes" id="UP000006607">
    <property type="component" value="Unassembled WGS sequence"/>
</dbReference>
<comment type="caution">
    <text evidence="1">The sequence shown here is derived from an EMBL/GenBank/DDBJ whole genome shotgun (WGS) entry which is preliminary data.</text>
</comment>